<protein>
    <recommendedName>
        <fullName evidence="8">BHLH domain-containing protein</fullName>
    </recommendedName>
</protein>
<name>A0ABY6L210_9ARAC</name>
<evidence type="ECO:0000313" key="9">
    <source>
        <dbReference type="EMBL" id="UYV75175.1"/>
    </source>
</evidence>
<evidence type="ECO:0000259" key="8">
    <source>
        <dbReference type="PROSITE" id="PS50888"/>
    </source>
</evidence>
<evidence type="ECO:0000256" key="6">
    <source>
        <dbReference type="ARBA" id="ARBA00023242"/>
    </source>
</evidence>
<keyword evidence="6" id="KW-0539">Nucleus</keyword>
<feature type="coiled-coil region" evidence="7">
    <location>
        <begin position="174"/>
        <end position="208"/>
    </location>
</feature>
<keyword evidence="4" id="KW-0238">DNA-binding</keyword>
<organism evidence="9 10">
    <name type="scientific">Cordylochernes scorpioides</name>
    <dbReference type="NCBI Taxonomy" id="51811"/>
    <lineage>
        <taxon>Eukaryota</taxon>
        <taxon>Metazoa</taxon>
        <taxon>Ecdysozoa</taxon>
        <taxon>Arthropoda</taxon>
        <taxon>Chelicerata</taxon>
        <taxon>Arachnida</taxon>
        <taxon>Pseudoscorpiones</taxon>
        <taxon>Cheliferoidea</taxon>
        <taxon>Chernetidae</taxon>
        <taxon>Cordylochernes</taxon>
    </lineage>
</organism>
<keyword evidence="3" id="KW-0805">Transcription regulation</keyword>
<keyword evidence="5" id="KW-0804">Transcription</keyword>
<evidence type="ECO:0000256" key="4">
    <source>
        <dbReference type="ARBA" id="ARBA00023125"/>
    </source>
</evidence>
<dbReference type="InterPro" id="IPR011598">
    <property type="entry name" value="bHLH_dom"/>
</dbReference>
<dbReference type="PANTHER" id="PTHR45776">
    <property type="entry name" value="MIP04163P"/>
    <property type="match status" value="1"/>
</dbReference>
<comment type="similarity">
    <text evidence="2">Belongs to the MiT/TFE family.</text>
</comment>
<evidence type="ECO:0000256" key="2">
    <source>
        <dbReference type="ARBA" id="ARBA00008289"/>
    </source>
</evidence>
<dbReference type="PROSITE" id="PS50888">
    <property type="entry name" value="BHLH"/>
    <property type="match status" value="1"/>
</dbReference>
<feature type="domain" description="BHLH" evidence="8">
    <location>
        <begin position="114"/>
        <end position="173"/>
    </location>
</feature>
<dbReference type="PANTHER" id="PTHR45776:SF2">
    <property type="entry name" value="MIP04163P"/>
    <property type="match status" value="1"/>
</dbReference>
<accession>A0ABY6L210</accession>
<dbReference type="Proteomes" id="UP001235939">
    <property type="component" value="Chromosome 12"/>
</dbReference>
<dbReference type="Pfam" id="PF00010">
    <property type="entry name" value="HLH"/>
    <property type="match status" value="1"/>
</dbReference>
<evidence type="ECO:0000256" key="3">
    <source>
        <dbReference type="ARBA" id="ARBA00023015"/>
    </source>
</evidence>
<keyword evidence="7" id="KW-0175">Coiled coil</keyword>
<evidence type="ECO:0000256" key="1">
    <source>
        <dbReference type="ARBA" id="ARBA00004123"/>
    </source>
</evidence>
<dbReference type="EMBL" id="CP092874">
    <property type="protein sequence ID" value="UYV75175.1"/>
    <property type="molecule type" value="Genomic_DNA"/>
</dbReference>
<dbReference type="SMART" id="SM00353">
    <property type="entry name" value="HLH"/>
    <property type="match status" value="1"/>
</dbReference>
<keyword evidence="10" id="KW-1185">Reference proteome</keyword>
<dbReference type="SUPFAM" id="SSF47459">
    <property type="entry name" value="HLH, helix-loop-helix DNA-binding domain"/>
    <property type="match status" value="1"/>
</dbReference>
<evidence type="ECO:0000313" key="10">
    <source>
        <dbReference type="Proteomes" id="UP001235939"/>
    </source>
</evidence>
<evidence type="ECO:0000256" key="5">
    <source>
        <dbReference type="ARBA" id="ARBA00023163"/>
    </source>
</evidence>
<dbReference type="Gene3D" id="4.10.280.10">
    <property type="entry name" value="Helix-loop-helix DNA-binding domain"/>
    <property type="match status" value="1"/>
</dbReference>
<dbReference type="InterPro" id="IPR036638">
    <property type="entry name" value="HLH_DNA-bd_sf"/>
</dbReference>
<reference evidence="9 10" key="1">
    <citation type="submission" date="2022-01" db="EMBL/GenBank/DDBJ databases">
        <title>A chromosomal length assembly of Cordylochernes scorpioides.</title>
        <authorList>
            <person name="Zeh D."/>
            <person name="Zeh J."/>
        </authorList>
    </citation>
    <scope>NUCLEOTIDE SEQUENCE [LARGE SCALE GENOMIC DNA]</scope>
    <source>
        <strain evidence="9">IN4F17</strain>
        <tissue evidence="9">Whole Body</tissue>
    </source>
</reference>
<comment type="subcellular location">
    <subcellularLocation>
        <location evidence="1">Nucleus</location>
    </subcellularLocation>
</comment>
<evidence type="ECO:0000256" key="7">
    <source>
        <dbReference type="SAM" id="Coils"/>
    </source>
</evidence>
<gene>
    <name evidence="9" type="ORF">LAZ67_12002751</name>
</gene>
<dbReference type="CDD" id="cd11397">
    <property type="entry name" value="bHLHzip_MITF_like"/>
    <property type="match status" value="1"/>
</dbReference>
<proteinExistence type="inferred from homology"/>
<sequence>MNLLEVHHLEPVAVHRFVPVSPMLASPISPHSIDPSSSVANSPPPELDILEEIHTLQVDQADEIEVGSFTSDILEFLSSDRLVANPLPNSCPAQIKQEALLPDTQIRSVSKDRQKKDNHNRIERNRRYNINDKINELGTLLPKVNEPHYELVKDMRPNKGEILRAAVKYVRILKSEASRDHHMYEEQIRKKDEENLNLLKRIQQLESQIQPKEFQATFQASSGFHTTFGVSANTLGFANSNHLPDEPHFTQQNLEDMVIEEDYQMLPGDPFLTSHHFGPDSPPISLNEIEAAAWNSFRNVGKKFLGNVKAENYSDLVNELLLSYKALGCNMSLKIHFLHSYLDFFPDNLGAVSDEHGERFHQDISSMEKRYQVYGEKCMDIKNVRKWCREFNEGRINVHDEQRSGRPSLPESTVARIDEMVGANQWITLEEIEDGLNEDCNHFSVHKIVSENLGYRKVSARWVDKWLKEAAGEWYNTGITKLVDRMKKVIEHQGDYIYPSHRQSPKSNGHMGRKLSSNGGTITLHPGIKYRPIRKKSTFRGCNLL</sequence>